<evidence type="ECO:0000256" key="1">
    <source>
        <dbReference type="SAM" id="Phobius"/>
    </source>
</evidence>
<organism evidence="2 3">
    <name type="scientific">Leptospira jelokensis</name>
    <dbReference type="NCBI Taxonomy" id="2484931"/>
    <lineage>
        <taxon>Bacteria</taxon>
        <taxon>Pseudomonadati</taxon>
        <taxon>Spirochaetota</taxon>
        <taxon>Spirochaetia</taxon>
        <taxon>Leptospirales</taxon>
        <taxon>Leptospiraceae</taxon>
        <taxon>Leptospira</taxon>
    </lineage>
</organism>
<dbReference type="RefSeq" id="WP_135643311.1">
    <property type="nucleotide sequence ID" value="NZ_RQGH01000026.1"/>
</dbReference>
<gene>
    <name evidence="2" type="ORF">EHQ62_12740</name>
</gene>
<feature type="transmembrane region" description="Helical" evidence="1">
    <location>
        <begin position="12"/>
        <end position="33"/>
    </location>
</feature>
<dbReference type="Proteomes" id="UP000297567">
    <property type="component" value="Unassembled WGS sequence"/>
</dbReference>
<keyword evidence="1" id="KW-0472">Membrane</keyword>
<comment type="caution">
    <text evidence="2">The sequence shown here is derived from an EMBL/GenBank/DDBJ whole genome shotgun (WGS) entry which is preliminary data.</text>
</comment>
<evidence type="ECO:0000313" key="3">
    <source>
        <dbReference type="Proteomes" id="UP000297567"/>
    </source>
</evidence>
<dbReference type="AlphaFoldDB" id="A0A4Z0ZRW5"/>
<keyword evidence="1" id="KW-1133">Transmembrane helix</keyword>
<sequence length="168" mass="19648">MNSSHVQHIKYFFIRILLLWMGIGNISCNYLAIGSEFISGTEANKRVTSRILAKLNSCGSLNYTYNERDTNPDPWRRSLSTETNNALFLMVHLISRFEVFSMDYQYKSEDIDRCSKDIEYFNCDHFRARMVSESNFGIFVATLICKDVKKYKSPFADYLPKQDEENED</sequence>
<keyword evidence="1" id="KW-0812">Transmembrane</keyword>
<evidence type="ECO:0000313" key="2">
    <source>
        <dbReference type="EMBL" id="TGL65434.1"/>
    </source>
</evidence>
<reference evidence="2" key="1">
    <citation type="journal article" date="2019" name="PLoS Negl. Trop. Dis.">
        <title>Revisiting the worldwide diversity of Leptospira species in the environment.</title>
        <authorList>
            <person name="Vincent A.T."/>
            <person name="Schiettekatte O."/>
            <person name="Bourhy P."/>
            <person name="Veyrier F.J."/>
            <person name="Picardeau M."/>
        </authorList>
    </citation>
    <scope>NUCLEOTIDE SEQUENCE [LARGE SCALE GENOMIC DNA]</scope>
    <source>
        <strain evidence="2">201702451</strain>
    </source>
</reference>
<proteinExistence type="predicted"/>
<dbReference type="EMBL" id="RQGH01000026">
    <property type="protein sequence ID" value="TGL65434.1"/>
    <property type="molecule type" value="Genomic_DNA"/>
</dbReference>
<protein>
    <submittedName>
        <fullName evidence="2">Uncharacterized protein</fullName>
    </submittedName>
</protein>
<name>A0A4Z0ZRW5_9LEPT</name>
<accession>A0A4Z0ZRW5</accession>
<keyword evidence="3" id="KW-1185">Reference proteome</keyword>